<evidence type="ECO:0000313" key="3">
    <source>
        <dbReference type="Proteomes" id="UP000321393"/>
    </source>
</evidence>
<name>A0A5A7U4R6_CUCMM</name>
<dbReference type="OrthoDB" id="1933597at2759"/>
<dbReference type="InterPro" id="IPR021109">
    <property type="entry name" value="Peptidase_aspartic_dom_sf"/>
</dbReference>
<dbReference type="EMBL" id="SSTD01002133">
    <property type="protein sequence ID" value="TYK28235.1"/>
    <property type="molecule type" value="Genomic_DNA"/>
</dbReference>
<sequence length="153" mass="17791">MYENVEIQLKNWSSKEEFLPLELGGVDVILGMQWLHSLGVTVVDWKNLTLTFTMDGKLICVKGYPSLTKARISLKSMFKTWGDQDEGFLIECRAVEVCEKSEHSMTETLHFETSPVHTVLKQFEDVFEWLEKLPPRREIEHHIHLKDVPTQSM</sequence>
<dbReference type="Proteomes" id="UP000321947">
    <property type="component" value="Unassembled WGS sequence"/>
</dbReference>
<organism evidence="1 3">
    <name type="scientific">Cucumis melo var. makuwa</name>
    <name type="common">Oriental melon</name>
    <dbReference type="NCBI Taxonomy" id="1194695"/>
    <lineage>
        <taxon>Eukaryota</taxon>
        <taxon>Viridiplantae</taxon>
        <taxon>Streptophyta</taxon>
        <taxon>Embryophyta</taxon>
        <taxon>Tracheophyta</taxon>
        <taxon>Spermatophyta</taxon>
        <taxon>Magnoliopsida</taxon>
        <taxon>eudicotyledons</taxon>
        <taxon>Gunneridae</taxon>
        <taxon>Pentapetalae</taxon>
        <taxon>rosids</taxon>
        <taxon>fabids</taxon>
        <taxon>Cucurbitales</taxon>
        <taxon>Cucurbitaceae</taxon>
        <taxon>Benincaseae</taxon>
        <taxon>Cucumis</taxon>
    </lineage>
</organism>
<dbReference type="Gene3D" id="2.40.70.10">
    <property type="entry name" value="Acid Proteases"/>
    <property type="match status" value="1"/>
</dbReference>
<protein>
    <submittedName>
        <fullName evidence="1">Ty3-gypsy retroelement transposase</fullName>
    </submittedName>
</protein>
<gene>
    <name evidence="2" type="ORF">E5676_scaffold600G00200</name>
    <name evidence="1" type="ORF">E6C27_scaffold61G00200</name>
</gene>
<reference evidence="3 4" key="1">
    <citation type="submission" date="2019-08" db="EMBL/GenBank/DDBJ databases">
        <title>Draft genome sequences of two oriental melons (Cucumis melo L. var makuwa).</title>
        <authorList>
            <person name="Kwon S.-Y."/>
        </authorList>
    </citation>
    <scope>NUCLEOTIDE SEQUENCE [LARGE SCALE GENOMIC DNA]</scope>
    <source>
        <strain evidence="4">cv. Chang Bougi</strain>
        <strain evidence="3">cv. SW 3</strain>
        <tissue evidence="1">Leaf</tissue>
    </source>
</reference>
<dbReference type="AlphaFoldDB" id="A0A5A7U4R6"/>
<dbReference type="Proteomes" id="UP000321393">
    <property type="component" value="Unassembled WGS sequence"/>
</dbReference>
<evidence type="ECO:0000313" key="1">
    <source>
        <dbReference type="EMBL" id="KAA0048439.1"/>
    </source>
</evidence>
<comment type="caution">
    <text evidence="1">The sequence shown here is derived from an EMBL/GenBank/DDBJ whole genome shotgun (WGS) entry which is preliminary data.</text>
</comment>
<evidence type="ECO:0000313" key="2">
    <source>
        <dbReference type="EMBL" id="TYK28235.1"/>
    </source>
</evidence>
<dbReference type="Pfam" id="PF08284">
    <property type="entry name" value="RVP_2"/>
    <property type="match status" value="1"/>
</dbReference>
<dbReference type="EMBL" id="SSTE01012822">
    <property type="protein sequence ID" value="KAA0048439.1"/>
    <property type="molecule type" value="Genomic_DNA"/>
</dbReference>
<accession>A0A5A7U4R6</accession>
<evidence type="ECO:0000313" key="4">
    <source>
        <dbReference type="Proteomes" id="UP000321947"/>
    </source>
</evidence>
<proteinExistence type="predicted"/>